<proteinExistence type="inferred from homology"/>
<keyword evidence="2" id="KW-0479">Metal-binding</keyword>
<evidence type="ECO:0000313" key="9">
    <source>
        <dbReference type="EMBL" id="ORX47382.1"/>
    </source>
</evidence>
<dbReference type="Pfam" id="PF21198">
    <property type="entry name" value="ASH2L-like_WH"/>
    <property type="match status" value="1"/>
</dbReference>
<dbReference type="PANTHER" id="PTHR10598">
    <property type="entry name" value="SET1/ASH2 HISTONE METHYLTRANSFERASE COMPLEX SUBUNIT ASH2"/>
    <property type="match status" value="1"/>
</dbReference>
<dbReference type="PROSITE" id="PS01359">
    <property type="entry name" value="ZF_PHD_1"/>
    <property type="match status" value="1"/>
</dbReference>
<comment type="caution">
    <text evidence="9">The sequence shown here is derived from an EMBL/GenBank/DDBJ whole genome shotgun (WGS) entry which is preliminary data.</text>
</comment>
<dbReference type="InterPro" id="IPR003877">
    <property type="entry name" value="SPRY_dom"/>
</dbReference>
<keyword evidence="3" id="KW-0863">Zinc-finger</keyword>
<feature type="compositionally biased region" description="Low complexity" evidence="7">
    <location>
        <begin position="895"/>
        <end position="908"/>
    </location>
</feature>
<dbReference type="InterPro" id="IPR053835">
    <property type="entry name" value="ASH2L-like_WH"/>
</dbReference>
<dbReference type="AlphaFoldDB" id="A0A1Y1V6W2"/>
<dbReference type="GO" id="GO:0048188">
    <property type="term" value="C:Set1C/COMPASS complex"/>
    <property type="evidence" value="ECO:0007669"/>
    <property type="project" value="InterPro"/>
</dbReference>
<dbReference type="Gene3D" id="3.90.980.20">
    <property type="match status" value="1"/>
</dbReference>
<keyword evidence="5" id="KW-0539">Nucleus</keyword>
<evidence type="ECO:0000256" key="2">
    <source>
        <dbReference type="ARBA" id="ARBA00022723"/>
    </source>
</evidence>
<dbReference type="Pfam" id="PF00622">
    <property type="entry name" value="SPRY"/>
    <property type="match status" value="1"/>
</dbReference>
<evidence type="ECO:0000256" key="1">
    <source>
        <dbReference type="ARBA" id="ARBA00004123"/>
    </source>
</evidence>
<feature type="domain" description="B30.2/SPRY" evidence="8">
    <location>
        <begin position="362"/>
        <end position="570"/>
    </location>
</feature>
<feature type="region of interest" description="Disordered" evidence="7">
    <location>
        <begin position="895"/>
        <end position="915"/>
    </location>
</feature>
<keyword evidence="4" id="KW-0862">Zinc</keyword>
<evidence type="ECO:0000313" key="10">
    <source>
        <dbReference type="Proteomes" id="UP000193719"/>
    </source>
</evidence>
<feature type="compositionally biased region" description="Low complexity" evidence="7">
    <location>
        <begin position="221"/>
        <end position="231"/>
    </location>
</feature>
<feature type="compositionally biased region" description="Low complexity" evidence="7">
    <location>
        <begin position="252"/>
        <end position="264"/>
    </location>
</feature>
<dbReference type="InterPro" id="IPR001965">
    <property type="entry name" value="Znf_PHD"/>
</dbReference>
<evidence type="ECO:0000256" key="7">
    <source>
        <dbReference type="SAM" id="MobiDB-lite"/>
    </source>
</evidence>
<dbReference type="SUPFAM" id="SSF49899">
    <property type="entry name" value="Concanavalin A-like lectins/glucanases"/>
    <property type="match status" value="1"/>
</dbReference>
<dbReference type="OrthoDB" id="21243at2759"/>
<evidence type="ECO:0000256" key="4">
    <source>
        <dbReference type="ARBA" id="ARBA00022833"/>
    </source>
</evidence>
<feature type="compositionally biased region" description="Low complexity" evidence="7">
    <location>
        <begin position="271"/>
        <end position="302"/>
    </location>
</feature>
<dbReference type="InterPro" id="IPR049455">
    <property type="entry name" value="ASH2-like_PHD"/>
</dbReference>
<dbReference type="SMART" id="SM00449">
    <property type="entry name" value="SPRY"/>
    <property type="match status" value="1"/>
</dbReference>
<dbReference type="PROSITE" id="PS50188">
    <property type="entry name" value="B302_SPRY"/>
    <property type="match status" value="1"/>
</dbReference>
<evidence type="ECO:0000256" key="3">
    <source>
        <dbReference type="ARBA" id="ARBA00022771"/>
    </source>
</evidence>
<dbReference type="STRING" id="1754191.A0A1Y1V6W2"/>
<dbReference type="InterPro" id="IPR013320">
    <property type="entry name" value="ConA-like_dom_sf"/>
</dbReference>
<accession>A0A1Y1V6W2</accession>
<feature type="compositionally biased region" description="Basic and acidic residues" evidence="7">
    <location>
        <begin position="232"/>
        <end position="242"/>
    </location>
</feature>
<dbReference type="GO" id="GO:0000976">
    <property type="term" value="F:transcription cis-regulatory region binding"/>
    <property type="evidence" value="ECO:0007669"/>
    <property type="project" value="TreeGrafter"/>
</dbReference>
<comment type="similarity">
    <text evidence="6">Belongs to the cclA family.</text>
</comment>
<evidence type="ECO:0000256" key="6">
    <source>
        <dbReference type="ARBA" id="ARBA00038149"/>
    </source>
</evidence>
<reference evidence="9 10" key="1">
    <citation type="submission" date="2016-08" db="EMBL/GenBank/DDBJ databases">
        <title>Genomes of anaerobic fungi encode conserved fungal cellulosomes for biomass hydrolysis.</title>
        <authorList>
            <consortium name="DOE Joint Genome Institute"/>
            <person name="Haitjema C.H."/>
            <person name="Gilmore S.P."/>
            <person name="Henske J.K."/>
            <person name="Solomon K.V."/>
            <person name="De Groot R."/>
            <person name="Kuo A."/>
            <person name="Mondo S.J."/>
            <person name="Salamov A.A."/>
            <person name="Labutti K."/>
            <person name="Zhao Z."/>
            <person name="Chiniquy J."/>
            <person name="Barry K."/>
            <person name="Brewer H.M."/>
            <person name="Purvine S.O."/>
            <person name="Wright A.T."/>
            <person name="Boxma B."/>
            <person name="Van Alen T."/>
            <person name="Hackstein J.H."/>
            <person name="Baker S.E."/>
            <person name="Grigoriev I.V."/>
            <person name="O'Malley M.A."/>
        </authorList>
    </citation>
    <scope>NUCLEOTIDE SEQUENCE [LARGE SCALE GENOMIC DNA]</scope>
    <source>
        <strain evidence="10">finn</strain>
    </source>
</reference>
<dbReference type="InterPro" id="IPR011011">
    <property type="entry name" value="Znf_FYVE_PHD"/>
</dbReference>
<keyword evidence="10" id="KW-1185">Reference proteome</keyword>
<comment type="subcellular location">
    <subcellularLocation>
        <location evidence="1">Nucleus</location>
    </subcellularLocation>
</comment>
<dbReference type="Proteomes" id="UP000193719">
    <property type="component" value="Unassembled WGS sequence"/>
</dbReference>
<dbReference type="Gene3D" id="2.60.120.920">
    <property type="match status" value="1"/>
</dbReference>
<dbReference type="InterPro" id="IPR043136">
    <property type="entry name" value="B30.2/SPRY_sf"/>
</dbReference>
<dbReference type="PANTHER" id="PTHR10598:SF0">
    <property type="entry name" value="SET1_ASH2 HISTONE METHYLTRANSFERASE COMPLEX SUBUNIT ASH2"/>
    <property type="match status" value="1"/>
</dbReference>
<gene>
    <name evidence="9" type="ORF">BCR36DRAFT_330813</name>
</gene>
<evidence type="ECO:0000259" key="8">
    <source>
        <dbReference type="PROSITE" id="PS50188"/>
    </source>
</evidence>
<organism evidence="9 10">
    <name type="scientific">Piromyces finnis</name>
    <dbReference type="NCBI Taxonomy" id="1754191"/>
    <lineage>
        <taxon>Eukaryota</taxon>
        <taxon>Fungi</taxon>
        <taxon>Fungi incertae sedis</taxon>
        <taxon>Chytridiomycota</taxon>
        <taxon>Chytridiomycota incertae sedis</taxon>
        <taxon>Neocallimastigomycetes</taxon>
        <taxon>Neocallimastigales</taxon>
        <taxon>Neocallimastigaceae</taxon>
        <taxon>Piromyces</taxon>
    </lineage>
</organism>
<dbReference type="Pfam" id="PF21257">
    <property type="entry name" value="PHD_ash2p_like"/>
    <property type="match status" value="1"/>
</dbReference>
<dbReference type="CDD" id="cd12872">
    <property type="entry name" value="SPRY_Ash2"/>
    <property type="match status" value="1"/>
</dbReference>
<feature type="region of interest" description="Disordered" evidence="7">
    <location>
        <begin position="216"/>
        <end position="311"/>
    </location>
</feature>
<dbReference type="InterPro" id="IPR037353">
    <property type="entry name" value="ASH2"/>
</dbReference>
<dbReference type="GO" id="GO:0008270">
    <property type="term" value="F:zinc ion binding"/>
    <property type="evidence" value="ECO:0007669"/>
    <property type="project" value="UniProtKB-KW"/>
</dbReference>
<dbReference type="SMART" id="SM00249">
    <property type="entry name" value="PHD"/>
    <property type="match status" value="1"/>
</dbReference>
<evidence type="ECO:0000256" key="5">
    <source>
        <dbReference type="ARBA" id="ARBA00023242"/>
    </source>
</evidence>
<protein>
    <recommendedName>
        <fullName evidence="8">B30.2/SPRY domain-containing protein</fullName>
    </recommendedName>
</protein>
<dbReference type="CDD" id="cd15583">
    <property type="entry name" value="PHD_ash2p_like"/>
    <property type="match status" value="1"/>
</dbReference>
<dbReference type="InterPro" id="IPR001870">
    <property type="entry name" value="B30.2/SPRY"/>
</dbReference>
<name>A0A1Y1V6W2_9FUNG</name>
<dbReference type="SUPFAM" id="SSF57903">
    <property type="entry name" value="FYVE/PHD zinc finger"/>
    <property type="match status" value="1"/>
</dbReference>
<sequence>MKQEKQKSKKINSFVSNIKLPYNINELQWNKEHTQNNQRKYCYCGKDRTLTTLNLQCIQCKNWFHVECLKNKKLIASKSSIVPFMTNYKFICQLCSPKESFEKVTASWKDAINAAFANLSVERLRKEGLINKHGHGISIIPEGYWFDKKDGICPFLDKHWEALCTNRARTPTWWATVGSCMYTSKDNYIAKDEHVRSAASEFILLDRDLFNLRPTGQGVPSLKGSNSSLDSSKNKSKNDKSLKSLTVHKKSNNISEISSKNQKSAIKSLRSSSKSNNFSSSYNTSSHFSSSSTTTATTTTTNQQNGLSRKNSKIIKKGNSFSIKLHEVPVNELLDNIDTSNNSKEHLYNKNGYKYERVEVDNKLKNLIFKKKQEFSSLESAIHLCPFDCDSSISISRNGLTAHSNSGFRMARTNYGVKEGNWYFEIIVNKAGHGIGQQRTMNGPNVRVGWSRREATLHGPVGYDSFSYGYRDKTGEKLHESLPMPYGDTYKSGDVIGCYISLPPISKELLSKKKHSSNPSNVGKNHTKVLSLKNVNKNMIVNSIEDLSPDILSNKRVMHKRKIIKYKRKLYSETNEYLPINLPIIVQYNLKSKMSSSTLDSSSNFEDIKDELMNNIPITSNDFPKLPNSKIVFYKNGHNQGVAFEDLPLPVAASSYLLPEYRHCKFEPYARSLNIYDDGSLGYYPSVSLFKGGSVTLNFGPEFKYPPNDIKENWKPLCDRYEEIQIEETLNDIINEVILEDNKAGSKQKFYVAYNYDTKNNDTTTTSIESIPIKKRKINTINSNHNTNEILDKKRKTDLDEFKSIRSEINTIPKIPEIKNLDINHRDILDNNDFPPSKRELTSINNSFKDNGNKIKNIDNKEFYGVKENEININNKIYNPKLFELSESLENEINNSSTTESSIQSNRNNIEEENVSNSNIKSEFINNNDNKTDNTFEKMDSAIFISQ</sequence>
<reference evidence="9 10" key="2">
    <citation type="submission" date="2016-08" db="EMBL/GenBank/DDBJ databases">
        <title>Pervasive Adenine N6-methylation of Active Genes in Fungi.</title>
        <authorList>
            <consortium name="DOE Joint Genome Institute"/>
            <person name="Mondo S.J."/>
            <person name="Dannebaum R.O."/>
            <person name="Kuo R.C."/>
            <person name="Labutti K."/>
            <person name="Haridas S."/>
            <person name="Kuo A."/>
            <person name="Salamov A."/>
            <person name="Ahrendt S.R."/>
            <person name="Lipzen A."/>
            <person name="Sullivan W."/>
            <person name="Andreopoulos W.B."/>
            <person name="Clum A."/>
            <person name="Lindquist E."/>
            <person name="Daum C."/>
            <person name="Ramamoorthy G.K."/>
            <person name="Gryganskyi A."/>
            <person name="Culley D."/>
            <person name="Magnuson J.K."/>
            <person name="James T.Y."/>
            <person name="O'Malley M.A."/>
            <person name="Stajich J.E."/>
            <person name="Spatafora J.W."/>
            <person name="Visel A."/>
            <person name="Grigoriev I.V."/>
        </authorList>
    </citation>
    <scope>NUCLEOTIDE SEQUENCE [LARGE SCALE GENOMIC DNA]</scope>
    <source>
        <strain evidence="10">finn</strain>
    </source>
</reference>
<dbReference type="InterPro" id="IPR019786">
    <property type="entry name" value="Zinc_finger_PHD-type_CS"/>
</dbReference>
<dbReference type="EMBL" id="MCFH01000031">
    <property type="protein sequence ID" value="ORX47382.1"/>
    <property type="molecule type" value="Genomic_DNA"/>
</dbReference>